<dbReference type="EMBL" id="AMZH03000617">
    <property type="protein sequence ID" value="RRT82834.1"/>
    <property type="molecule type" value="Genomic_DNA"/>
</dbReference>
<feature type="region of interest" description="Disordered" evidence="1">
    <location>
        <begin position="301"/>
        <end position="327"/>
    </location>
</feature>
<feature type="region of interest" description="Disordered" evidence="1">
    <location>
        <begin position="1"/>
        <end position="27"/>
    </location>
</feature>
<evidence type="ECO:0000313" key="3">
    <source>
        <dbReference type="Proteomes" id="UP000287651"/>
    </source>
</evidence>
<evidence type="ECO:0000313" key="2">
    <source>
        <dbReference type="EMBL" id="RRT82834.1"/>
    </source>
</evidence>
<accession>A0A427B2Y3</accession>
<name>A0A427B2Y3_ENSVE</name>
<dbReference type="Proteomes" id="UP000287651">
    <property type="component" value="Unassembled WGS sequence"/>
</dbReference>
<evidence type="ECO:0000256" key="1">
    <source>
        <dbReference type="SAM" id="MobiDB-lite"/>
    </source>
</evidence>
<proteinExistence type="predicted"/>
<feature type="non-terminal residue" evidence="2">
    <location>
        <position position="1"/>
    </location>
</feature>
<gene>
    <name evidence="2" type="ORF">B296_00002185</name>
</gene>
<reference evidence="2 3" key="1">
    <citation type="journal article" date="2014" name="Agronomy (Basel)">
        <title>A Draft Genome Sequence for Ensete ventricosum, the Drought-Tolerant Tree Against Hunger.</title>
        <authorList>
            <person name="Harrison J."/>
            <person name="Moore K.A."/>
            <person name="Paszkiewicz K."/>
            <person name="Jones T."/>
            <person name="Grant M."/>
            <person name="Ambacheew D."/>
            <person name="Muzemil S."/>
            <person name="Studholme D.J."/>
        </authorList>
    </citation>
    <scope>NUCLEOTIDE SEQUENCE [LARGE SCALE GENOMIC DNA]</scope>
</reference>
<comment type="caution">
    <text evidence="2">The sequence shown here is derived from an EMBL/GenBank/DDBJ whole genome shotgun (WGS) entry which is preliminary data.</text>
</comment>
<organism evidence="2 3">
    <name type="scientific">Ensete ventricosum</name>
    <name type="common">Abyssinian banana</name>
    <name type="synonym">Musa ensete</name>
    <dbReference type="NCBI Taxonomy" id="4639"/>
    <lineage>
        <taxon>Eukaryota</taxon>
        <taxon>Viridiplantae</taxon>
        <taxon>Streptophyta</taxon>
        <taxon>Embryophyta</taxon>
        <taxon>Tracheophyta</taxon>
        <taxon>Spermatophyta</taxon>
        <taxon>Magnoliopsida</taxon>
        <taxon>Liliopsida</taxon>
        <taxon>Zingiberales</taxon>
        <taxon>Musaceae</taxon>
        <taxon>Ensete</taxon>
    </lineage>
</organism>
<sequence>GEVELAVAGGTECTGGGKRGRGSGGEGIHSRGEHVLGPVLWGHRVGAALRGGGWEGPSGVAPATVGMNDVGGGHGLALVLDPVSHCCRCCCSCCLVWVVGWWENGTVVVVVSVHENVHAHQSIQYLAHTLPWTHYATQAETIDCKKRKIDRGRPQHNEQSCFVVGSCGSGGGEGARGNHCHAPKQPWPFCQERVELKGSTSTSNSEFVGGVWFGLGGRCSGRRERRGTKAGRHGDAGNSRLLLWSHPAVRRFPSHEANGIASPSLEFVRMFLSLGDDLACLVDLWHLCFTEAVEIDDVHVESGNGTSKDDPVMKATRPQGRYKKRERGKIVNAYSTKDLQGILVRDWPSYEKS</sequence>
<protein>
    <submittedName>
        <fullName evidence="2">Uncharacterized protein</fullName>
    </submittedName>
</protein>
<feature type="compositionally biased region" description="Gly residues" evidence="1">
    <location>
        <begin position="12"/>
        <end position="27"/>
    </location>
</feature>
<dbReference type="AlphaFoldDB" id="A0A427B2Y3"/>